<gene>
    <name evidence="1" type="ORF">FDF74_11990</name>
</gene>
<dbReference type="Proteomes" id="UP000473885">
    <property type="component" value="Unassembled WGS sequence"/>
</dbReference>
<reference evidence="1 2" key="1">
    <citation type="submission" date="2019-04" db="EMBL/GenBank/DDBJ databases">
        <title>Genome sequencing of Clostridium botulinum Groups I-IV and Clostridium butyricum.</title>
        <authorList>
            <person name="Brunt J."/>
            <person name="Van Vliet A.H.M."/>
            <person name="Stringer S.C."/>
            <person name="Carter A.T."/>
            <person name="Peck M.W."/>
        </authorList>
    </citation>
    <scope>NUCLEOTIDE SEQUENCE [LARGE SCALE GENOMIC DNA]</scope>
    <source>
        <strain evidence="1 2">IFR 18/094</strain>
    </source>
</reference>
<accession>A0A6M0RC86</accession>
<dbReference type="RefSeq" id="WP_163249801.1">
    <property type="nucleotide sequence ID" value="NZ_SXDP01000015.1"/>
</dbReference>
<comment type="caution">
    <text evidence="1">The sequence shown here is derived from an EMBL/GenBank/DDBJ whole genome shotgun (WGS) entry which is preliminary data.</text>
</comment>
<organism evidence="1 2">
    <name type="scientific">Clostridium niameyense</name>
    <dbReference type="NCBI Taxonomy" id="1622073"/>
    <lineage>
        <taxon>Bacteria</taxon>
        <taxon>Bacillati</taxon>
        <taxon>Bacillota</taxon>
        <taxon>Clostridia</taxon>
        <taxon>Eubacteriales</taxon>
        <taxon>Clostridiaceae</taxon>
        <taxon>Clostridium</taxon>
    </lineage>
</organism>
<name>A0A6M0RC86_9CLOT</name>
<dbReference type="AlphaFoldDB" id="A0A6M0RC86"/>
<evidence type="ECO:0000313" key="1">
    <source>
        <dbReference type="EMBL" id="NEZ47901.1"/>
    </source>
</evidence>
<dbReference type="EMBL" id="SXDP01000015">
    <property type="protein sequence ID" value="NEZ47901.1"/>
    <property type="molecule type" value="Genomic_DNA"/>
</dbReference>
<protein>
    <submittedName>
        <fullName evidence="1">Uncharacterized protein</fullName>
    </submittedName>
</protein>
<proteinExistence type="predicted"/>
<evidence type="ECO:0000313" key="2">
    <source>
        <dbReference type="Proteomes" id="UP000473885"/>
    </source>
</evidence>
<keyword evidence="2" id="KW-1185">Reference proteome</keyword>
<sequence length="292" mass="31420">MEENLDVKSLPKADDTPTPTDQCVIAMKVYGKCRQQDCLKPDFLVPGAGGDSIPINASRCGEEAKILKIGSSTMTTPIQQGGIVTFEPNIVSSAQIVEGSFVVSDIKISNIQAQNLFVSDGYWNVTIKYRFSYRLNLLDATGAILNIGLGPDADVTKTQNYICAYSEYEKQVLLFGGEGGKDVVLASNLFSNSGPYSYQNAPYGLVEAKSMPLAVNVGTVNNPCAAQKCGNTIIGVTIGLFTIIKLFRLVNTTMLTNGPCDIPVCNPIVPGDPCSFFNEIPFPFEDFDPASK</sequence>